<evidence type="ECO:0000256" key="9">
    <source>
        <dbReference type="ARBA" id="ARBA00023295"/>
    </source>
</evidence>
<dbReference type="Gene3D" id="3.20.20.300">
    <property type="entry name" value="Glycoside hydrolase, family 3, N-terminal domain"/>
    <property type="match status" value="1"/>
</dbReference>
<organism evidence="14 15">
    <name type="scientific">Laetiporus sulphureus 93-53</name>
    <dbReference type="NCBI Taxonomy" id="1314785"/>
    <lineage>
        <taxon>Eukaryota</taxon>
        <taxon>Fungi</taxon>
        <taxon>Dikarya</taxon>
        <taxon>Basidiomycota</taxon>
        <taxon>Agaricomycotina</taxon>
        <taxon>Agaricomycetes</taxon>
        <taxon>Polyporales</taxon>
        <taxon>Laetiporus</taxon>
    </lineage>
</organism>
<sequence length="995" mass="104701">MFLNVRFAGLSALLLALASAAPQDGAGDADSGAPRVLWTVSAVSSVAVSSTPVLSSAVSSAVASSVASSIAVSSVIASSVISSAAVSSAISSAAASSVISSGVASSAISSAVVSSAISSGIASSVIPTATTPSAVSSAIASSEISSAAASSAISSALPTSTIGGTVGEVSGVSYTVSGTYTIYGDPAPTNPASLATSPSSGEPPYNSGSGTEVGWQTLSLSSYAFSSYPVAAPSAVPPIFPDVSPLYPPPPLNPGSPIVPDFSSAWDIAYAKAEAFVAGLTLEQKVNVSTGVYWEQGLCVGNIGQVGSWPGLCLQDSPLGVRYTDFNTAFPAGIQVATTFNRTMMRLRGYEMGQEFRGKGVNVALGPMMNMGRVAQAGRNWEGFGTDAFLSGEAAYETVLGLQSAGVQACAKHYIDYEQEYKRTQESSNVDDRTNHEIYLKPFLRSVMAGVASVMCSYNMINDTYACENDRTLNQLLKQELGFRGYIMSDWGAQMSTLSAMAGLDMSMPGDITLGSSTSWWGPNLTAFVENGTIPLSRVDDMATRIMAGYYLLGQDQGYPNVSFNAFNAYDTVHNLHVDVEGDHYRLVREIGAAGAVLLKNTNGALPLQAPRSVVLVGSDAGNGAMGANGYTDRGGDDGILGMGWGSGTANYPYLVSPMDAMQVRARRDGTSLTNWYLDWDTEGAAGAVEQVEVAIVFVNSDSGEGYITVDGNFGDRNNLSLWHNADNLIQAVAAANNNTIVVAHSVGPSIIEPWVENPNVTAIIWAGVAGQEAGNAIVDVLYGDYNPSGRLPYTIAKTLEDYGVFLVLGGESDTLLSIPYDEGLFYDYRRFDQYNITPRFEFGYGLSYTTFGYYNLAVEVVPQYDPMSYDLEKAWAEGCATPQGEGSSTALWLHRPFLSVQFIIQNTGTRPGTEIPQVYVHFPAGSGEPPSLLKGFDAVWVEVGEARAVRVVVSRYELSVWDVQAQGWVKPGGEFTLSVGASSRDFRLSAVIPI</sequence>
<comment type="catalytic activity">
    <reaction evidence="1">
        <text>Hydrolysis of terminal, non-reducing beta-D-glucosyl residues with release of beta-D-glucose.</text>
        <dbReference type="EC" id="3.2.1.21"/>
    </reaction>
</comment>
<feature type="region of interest" description="Disordered" evidence="11">
    <location>
        <begin position="191"/>
        <end position="210"/>
    </location>
</feature>
<dbReference type="InterPro" id="IPR036881">
    <property type="entry name" value="Glyco_hydro_3_C_sf"/>
</dbReference>
<keyword evidence="12" id="KW-0732">Signal</keyword>
<evidence type="ECO:0000313" key="14">
    <source>
        <dbReference type="EMBL" id="KZT05081.1"/>
    </source>
</evidence>
<dbReference type="InterPro" id="IPR013783">
    <property type="entry name" value="Ig-like_fold"/>
</dbReference>
<dbReference type="PANTHER" id="PTHR42715">
    <property type="entry name" value="BETA-GLUCOSIDASE"/>
    <property type="match status" value="1"/>
</dbReference>
<dbReference type="Pfam" id="PF01915">
    <property type="entry name" value="Glyco_hydro_3_C"/>
    <property type="match status" value="1"/>
</dbReference>
<accession>A0A165DKH7</accession>
<dbReference type="GeneID" id="63826229"/>
<dbReference type="Pfam" id="PF00933">
    <property type="entry name" value="Glyco_hydro_3"/>
    <property type="match status" value="1"/>
</dbReference>
<dbReference type="PANTHER" id="PTHR42715:SF2">
    <property type="entry name" value="BETA-GLUCOSIDASE F-RELATED"/>
    <property type="match status" value="1"/>
</dbReference>
<keyword evidence="9" id="KW-0326">Glycosidase</keyword>
<evidence type="ECO:0000256" key="8">
    <source>
        <dbReference type="ARBA" id="ARBA00023277"/>
    </source>
</evidence>
<comment type="similarity">
    <text evidence="3">Belongs to the glycosyl hydrolase 3 family.</text>
</comment>
<evidence type="ECO:0000256" key="6">
    <source>
        <dbReference type="ARBA" id="ARBA00023001"/>
    </source>
</evidence>
<keyword evidence="15" id="KW-1185">Reference proteome</keyword>
<evidence type="ECO:0000256" key="3">
    <source>
        <dbReference type="ARBA" id="ARBA00005336"/>
    </source>
</evidence>
<keyword evidence="5 14" id="KW-0378">Hydrolase</keyword>
<name>A0A165DKH7_9APHY</name>
<dbReference type="InParanoid" id="A0A165DKH7"/>
<protein>
    <recommendedName>
        <fullName evidence="4">beta-glucosidase</fullName>
        <ecNumber evidence="4">3.2.1.21</ecNumber>
    </recommendedName>
</protein>
<dbReference type="EC" id="3.2.1.21" evidence="4"/>
<proteinExistence type="inferred from homology"/>
<dbReference type="GO" id="GO:0030245">
    <property type="term" value="P:cellulose catabolic process"/>
    <property type="evidence" value="ECO:0007669"/>
    <property type="project" value="UniProtKB-KW"/>
</dbReference>
<evidence type="ECO:0000256" key="2">
    <source>
        <dbReference type="ARBA" id="ARBA00004987"/>
    </source>
</evidence>
<dbReference type="FunFam" id="3.20.20.300:FF:000002">
    <property type="entry name" value="Probable beta-glucosidase"/>
    <property type="match status" value="1"/>
</dbReference>
<evidence type="ECO:0000256" key="12">
    <source>
        <dbReference type="SAM" id="SignalP"/>
    </source>
</evidence>
<dbReference type="RefSeq" id="XP_040762821.1">
    <property type="nucleotide sequence ID" value="XM_040909200.1"/>
</dbReference>
<dbReference type="OrthoDB" id="416222at2759"/>
<gene>
    <name evidence="14" type="ORF">LAESUDRAFT_727335</name>
</gene>
<evidence type="ECO:0000256" key="7">
    <source>
        <dbReference type="ARBA" id="ARBA00023180"/>
    </source>
</evidence>
<dbReference type="AlphaFoldDB" id="A0A165DKH7"/>
<evidence type="ECO:0000313" key="15">
    <source>
        <dbReference type="Proteomes" id="UP000076871"/>
    </source>
</evidence>
<dbReference type="STRING" id="1314785.A0A165DKH7"/>
<dbReference type="InterPro" id="IPR002772">
    <property type="entry name" value="Glyco_hydro_3_C"/>
</dbReference>
<keyword evidence="10" id="KW-0624">Polysaccharide degradation</keyword>
<dbReference type="Gene3D" id="3.40.50.1700">
    <property type="entry name" value="Glycoside hydrolase family 3 C-terminal domain"/>
    <property type="match status" value="1"/>
</dbReference>
<comment type="pathway">
    <text evidence="2">Glycan metabolism; cellulose degradation.</text>
</comment>
<evidence type="ECO:0000259" key="13">
    <source>
        <dbReference type="SMART" id="SM01217"/>
    </source>
</evidence>
<keyword evidence="6" id="KW-0136">Cellulose degradation</keyword>
<feature type="domain" description="Fibronectin type III-like" evidence="13">
    <location>
        <begin position="915"/>
        <end position="984"/>
    </location>
</feature>
<dbReference type="SUPFAM" id="SSF52279">
    <property type="entry name" value="Beta-D-glucan exohydrolase, C-terminal domain"/>
    <property type="match status" value="1"/>
</dbReference>
<dbReference type="PRINTS" id="PR00133">
    <property type="entry name" value="GLHYDRLASE3"/>
</dbReference>
<dbReference type="InterPro" id="IPR026891">
    <property type="entry name" value="Fn3-like"/>
</dbReference>
<dbReference type="InterPro" id="IPR017853">
    <property type="entry name" value="GH"/>
</dbReference>
<evidence type="ECO:0000256" key="10">
    <source>
        <dbReference type="ARBA" id="ARBA00023326"/>
    </source>
</evidence>
<evidence type="ECO:0000256" key="4">
    <source>
        <dbReference type="ARBA" id="ARBA00012744"/>
    </source>
</evidence>
<dbReference type="InterPro" id="IPR036962">
    <property type="entry name" value="Glyco_hydro_3_N_sf"/>
</dbReference>
<feature type="signal peptide" evidence="12">
    <location>
        <begin position="1"/>
        <end position="20"/>
    </location>
</feature>
<dbReference type="FunFam" id="3.40.50.1700:FF:000003">
    <property type="entry name" value="Probable beta-glucosidase"/>
    <property type="match status" value="1"/>
</dbReference>
<dbReference type="SUPFAM" id="SSF51445">
    <property type="entry name" value="(Trans)glycosidases"/>
    <property type="match status" value="1"/>
</dbReference>
<dbReference type="Gene3D" id="2.60.40.10">
    <property type="entry name" value="Immunoglobulins"/>
    <property type="match status" value="1"/>
</dbReference>
<keyword evidence="7" id="KW-0325">Glycoprotein</keyword>
<dbReference type="InterPro" id="IPR001764">
    <property type="entry name" value="Glyco_hydro_3_N"/>
</dbReference>
<dbReference type="InterPro" id="IPR050288">
    <property type="entry name" value="Cellulose_deg_GH3"/>
</dbReference>
<reference evidence="14 15" key="1">
    <citation type="journal article" date="2016" name="Mol. Biol. Evol.">
        <title>Comparative Genomics of Early-Diverging Mushroom-Forming Fungi Provides Insights into the Origins of Lignocellulose Decay Capabilities.</title>
        <authorList>
            <person name="Nagy L.G."/>
            <person name="Riley R."/>
            <person name="Tritt A."/>
            <person name="Adam C."/>
            <person name="Daum C."/>
            <person name="Floudas D."/>
            <person name="Sun H."/>
            <person name="Yadav J.S."/>
            <person name="Pangilinan J."/>
            <person name="Larsson K.H."/>
            <person name="Matsuura K."/>
            <person name="Barry K."/>
            <person name="Labutti K."/>
            <person name="Kuo R."/>
            <person name="Ohm R.A."/>
            <person name="Bhattacharya S.S."/>
            <person name="Shirouzu T."/>
            <person name="Yoshinaga Y."/>
            <person name="Martin F.M."/>
            <person name="Grigoriev I.V."/>
            <person name="Hibbett D.S."/>
        </authorList>
    </citation>
    <scope>NUCLEOTIDE SEQUENCE [LARGE SCALE GENOMIC DNA]</scope>
    <source>
        <strain evidence="14 15">93-53</strain>
    </source>
</reference>
<evidence type="ECO:0000256" key="5">
    <source>
        <dbReference type="ARBA" id="ARBA00022801"/>
    </source>
</evidence>
<dbReference type="Pfam" id="PF14310">
    <property type="entry name" value="Fn3-like"/>
    <property type="match status" value="1"/>
</dbReference>
<keyword evidence="8" id="KW-0119">Carbohydrate metabolism</keyword>
<dbReference type="EMBL" id="KV427632">
    <property type="protein sequence ID" value="KZT05081.1"/>
    <property type="molecule type" value="Genomic_DNA"/>
</dbReference>
<dbReference type="GO" id="GO:0008422">
    <property type="term" value="F:beta-glucosidase activity"/>
    <property type="evidence" value="ECO:0007669"/>
    <property type="project" value="UniProtKB-EC"/>
</dbReference>
<evidence type="ECO:0000256" key="11">
    <source>
        <dbReference type="SAM" id="MobiDB-lite"/>
    </source>
</evidence>
<dbReference type="Proteomes" id="UP000076871">
    <property type="component" value="Unassembled WGS sequence"/>
</dbReference>
<feature type="chain" id="PRO_5007856627" description="beta-glucosidase" evidence="12">
    <location>
        <begin position="21"/>
        <end position="995"/>
    </location>
</feature>
<evidence type="ECO:0000256" key="1">
    <source>
        <dbReference type="ARBA" id="ARBA00000448"/>
    </source>
</evidence>
<dbReference type="SMART" id="SM01217">
    <property type="entry name" value="Fn3_like"/>
    <property type="match status" value="1"/>
</dbReference>